<evidence type="ECO:0000313" key="3">
    <source>
        <dbReference type="Proteomes" id="UP000703269"/>
    </source>
</evidence>
<reference evidence="2 3" key="1">
    <citation type="submission" date="2021-08" db="EMBL/GenBank/DDBJ databases">
        <title>Draft Genome Sequence of Phanerochaete sordida strain YK-624.</title>
        <authorList>
            <person name="Mori T."/>
            <person name="Dohra H."/>
            <person name="Suzuki T."/>
            <person name="Kawagishi H."/>
            <person name="Hirai H."/>
        </authorList>
    </citation>
    <scope>NUCLEOTIDE SEQUENCE [LARGE SCALE GENOMIC DNA]</scope>
    <source>
        <strain evidence="2 3">YK-624</strain>
    </source>
</reference>
<evidence type="ECO:0000256" key="1">
    <source>
        <dbReference type="SAM" id="MobiDB-lite"/>
    </source>
</evidence>
<accession>A0A9P3GIZ3</accession>
<evidence type="ECO:0000313" key="2">
    <source>
        <dbReference type="EMBL" id="GJE95114.1"/>
    </source>
</evidence>
<feature type="compositionally biased region" description="Low complexity" evidence="1">
    <location>
        <begin position="100"/>
        <end position="114"/>
    </location>
</feature>
<dbReference type="Proteomes" id="UP000703269">
    <property type="component" value="Unassembled WGS sequence"/>
</dbReference>
<keyword evidence="3" id="KW-1185">Reference proteome</keyword>
<gene>
    <name evidence="2" type="ORF">PsYK624_112940</name>
</gene>
<protein>
    <submittedName>
        <fullName evidence="2">Uncharacterized protein</fullName>
    </submittedName>
</protein>
<feature type="region of interest" description="Disordered" evidence="1">
    <location>
        <begin position="94"/>
        <end position="133"/>
    </location>
</feature>
<sequence length="133" mass="14378">MSQNFIATDSFCRAALRPYKSKLATGSVVSRTFSPSLSCTYLSSLYIFLLHVSLATRPKPLQTLQSLSRPRTRPPLHSSQLRLTQLPCSPTTWSNVMTGTASSAPATRATASRRAAPRHAGSIDSSQSQLVPS</sequence>
<dbReference type="EMBL" id="BPQB01000046">
    <property type="protein sequence ID" value="GJE95114.1"/>
    <property type="molecule type" value="Genomic_DNA"/>
</dbReference>
<organism evidence="2 3">
    <name type="scientific">Phanerochaete sordida</name>
    <dbReference type="NCBI Taxonomy" id="48140"/>
    <lineage>
        <taxon>Eukaryota</taxon>
        <taxon>Fungi</taxon>
        <taxon>Dikarya</taxon>
        <taxon>Basidiomycota</taxon>
        <taxon>Agaricomycotina</taxon>
        <taxon>Agaricomycetes</taxon>
        <taxon>Polyporales</taxon>
        <taxon>Phanerochaetaceae</taxon>
        <taxon>Phanerochaete</taxon>
    </lineage>
</organism>
<proteinExistence type="predicted"/>
<name>A0A9P3GIZ3_9APHY</name>
<dbReference type="AlphaFoldDB" id="A0A9P3GIZ3"/>
<feature type="compositionally biased region" description="Polar residues" evidence="1">
    <location>
        <begin position="123"/>
        <end position="133"/>
    </location>
</feature>
<comment type="caution">
    <text evidence="2">The sequence shown here is derived from an EMBL/GenBank/DDBJ whole genome shotgun (WGS) entry which is preliminary data.</text>
</comment>